<evidence type="ECO:0000313" key="1">
    <source>
        <dbReference type="EMBL" id="CDW49460.1"/>
    </source>
</evidence>
<accession>A0A0K2VGG8</accession>
<feature type="non-terminal residue" evidence="1">
    <location>
        <position position="1"/>
    </location>
</feature>
<sequence>EHHPIRLYKCKSDRIQAPRPKLGFNSNHRICNCFSHLQKSLTDLLSLIPYCLNTFYPTSHLVSAHNFRVILICFRRTLHLWVEAEKSLNKFVKNQKCLRAYENLFATTRFNVWAPHRINEALELS</sequence>
<protein>
    <submittedName>
        <fullName evidence="1">Uncharacterized protein</fullName>
    </submittedName>
</protein>
<organism evidence="1">
    <name type="scientific">Lepeophtheirus salmonis</name>
    <name type="common">Salmon louse</name>
    <name type="synonym">Caligus salmonis</name>
    <dbReference type="NCBI Taxonomy" id="72036"/>
    <lineage>
        <taxon>Eukaryota</taxon>
        <taxon>Metazoa</taxon>
        <taxon>Ecdysozoa</taxon>
        <taxon>Arthropoda</taxon>
        <taxon>Crustacea</taxon>
        <taxon>Multicrustacea</taxon>
        <taxon>Hexanauplia</taxon>
        <taxon>Copepoda</taxon>
        <taxon>Siphonostomatoida</taxon>
        <taxon>Caligidae</taxon>
        <taxon>Lepeophtheirus</taxon>
    </lineage>
</organism>
<proteinExistence type="predicted"/>
<dbReference type="EMBL" id="HACA01032099">
    <property type="protein sequence ID" value="CDW49460.1"/>
    <property type="molecule type" value="Transcribed_RNA"/>
</dbReference>
<name>A0A0K2VGG8_LEPSM</name>
<dbReference type="AlphaFoldDB" id="A0A0K2VGG8"/>
<reference evidence="1" key="1">
    <citation type="submission" date="2014-05" db="EMBL/GenBank/DDBJ databases">
        <authorList>
            <person name="Chronopoulou M."/>
        </authorList>
    </citation>
    <scope>NUCLEOTIDE SEQUENCE</scope>
    <source>
        <tissue evidence="1">Whole organism</tissue>
    </source>
</reference>